<proteinExistence type="predicted"/>
<dbReference type="RefSeq" id="WP_289271641.1">
    <property type="nucleotide sequence ID" value="NZ_OX365700.1"/>
</dbReference>
<dbReference type="GO" id="GO:0015221">
    <property type="term" value="F:lipopolysaccharide transmembrane transporter activity"/>
    <property type="evidence" value="ECO:0007669"/>
    <property type="project" value="InterPro"/>
</dbReference>
<feature type="transmembrane region" description="Helical" evidence="6">
    <location>
        <begin position="6"/>
        <end position="27"/>
    </location>
</feature>
<dbReference type="Pfam" id="PF06835">
    <property type="entry name" value="LptC"/>
    <property type="match status" value="1"/>
</dbReference>
<protein>
    <submittedName>
        <fullName evidence="7">LPS export ABC transporter periplasmic protein LptC</fullName>
    </submittedName>
</protein>
<evidence type="ECO:0000313" key="7">
    <source>
        <dbReference type="EMBL" id="CAI4031261.1"/>
    </source>
</evidence>
<accession>A0AA86T3Y7</accession>
<gene>
    <name evidence="7" type="ORF">DNFV4_01689</name>
</gene>
<dbReference type="GO" id="GO:0005886">
    <property type="term" value="C:plasma membrane"/>
    <property type="evidence" value="ECO:0007669"/>
    <property type="project" value="InterPro"/>
</dbReference>
<evidence type="ECO:0000256" key="4">
    <source>
        <dbReference type="ARBA" id="ARBA00022989"/>
    </source>
</evidence>
<keyword evidence="1" id="KW-1003">Cell membrane</keyword>
<dbReference type="KEGG" id="nti:DNFV4_01689"/>
<dbReference type="GO" id="GO:0017089">
    <property type="term" value="F:glycolipid transfer activity"/>
    <property type="evidence" value="ECO:0007669"/>
    <property type="project" value="TreeGrafter"/>
</dbReference>
<evidence type="ECO:0000313" key="8">
    <source>
        <dbReference type="Proteomes" id="UP001179121"/>
    </source>
</evidence>
<evidence type="ECO:0000256" key="5">
    <source>
        <dbReference type="ARBA" id="ARBA00023136"/>
    </source>
</evidence>
<dbReference type="InterPro" id="IPR026265">
    <property type="entry name" value="LptC"/>
</dbReference>
<dbReference type="Proteomes" id="UP001179121">
    <property type="component" value="Chromosome"/>
</dbReference>
<evidence type="ECO:0000256" key="1">
    <source>
        <dbReference type="ARBA" id="ARBA00022475"/>
    </source>
</evidence>
<evidence type="ECO:0000256" key="2">
    <source>
        <dbReference type="ARBA" id="ARBA00022519"/>
    </source>
</evidence>
<dbReference type="NCBIfam" id="TIGR04409">
    <property type="entry name" value="LptC_YrbK"/>
    <property type="match status" value="1"/>
</dbReference>
<sequence>MSWQQWVRGFLLALAVVSSTFLAYLLLTRTESTSPRTAAPKPLRDQADAGMEQFTFTQTKDGVVQWEVKAKQASLYEEQNHALLKTVEVTLFGVRGRELTVEGDEARLNTSNKNFEIENRERDLVIHLDGGYTIYTNHVQWTDKRQELETQDPVIIEGKGMRITGRGLLGKVEREEFQVLDDVRVDLDAAQ</sequence>
<dbReference type="AlphaFoldDB" id="A0AA86T3Y7"/>
<keyword evidence="8" id="KW-1185">Reference proteome</keyword>
<dbReference type="PANTHER" id="PTHR37481:SF1">
    <property type="entry name" value="LIPOPOLYSACCHARIDE EXPORT SYSTEM PROTEIN LPTC"/>
    <property type="match status" value="1"/>
</dbReference>
<dbReference type="PANTHER" id="PTHR37481">
    <property type="entry name" value="LIPOPOLYSACCHARIDE EXPORT SYSTEM PROTEIN LPTC"/>
    <property type="match status" value="1"/>
</dbReference>
<keyword evidence="3 6" id="KW-0812">Transmembrane</keyword>
<dbReference type="EMBL" id="OX365700">
    <property type="protein sequence ID" value="CAI4031261.1"/>
    <property type="molecule type" value="Genomic_DNA"/>
</dbReference>
<dbReference type="InterPro" id="IPR010664">
    <property type="entry name" value="LipoPS_assembly_LptC-rel"/>
</dbReference>
<reference evidence="7" key="1">
    <citation type="submission" date="2022-10" db="EMBL/GenBank/DDBJ databases">
        <authorList>
            <person name="Koch H."/>
        </authorList>
    </citation>
    <scope>NUCLEOTIDE SEQUENCE</scope>
    <source>
        <strain evidence="7">DNF</strain>
    </source>
</reference>
<keyword evidence="5 6" id="KW-0472">Membrane</keyword>
<keyword evidence="4 6" id="KW-1133">Transmembrane helix</keyword>
<evidence type="ECO:0000256" key="3">
    <source>
        <dbReference type="ARBA" id="ARBA00022692"/>
    </source>
</evidence>
<dbReference type="InterPro" id="IPR052363">
    <property type="entry name" value="LPS_export_LptC"/>
</dbReference>
<keyword evidence="2" id="KW-0997">Cell inner membrane</keyword>
<dbReference type="Gene3D" id="2.60.450.10">
    <property type="entry name" value="Lipopolysaccharide (LPS) transport protein A like domain"/>
    <property type="match status" value="1"/>
</dbReference>
<dbReference type="GO" id="GO:0030288">
    <property type="term" value="C:outer membrane-bounded periplasmic space"/>
    <property type="evidence" value="ECO:0007669"/>
    <property type="project" value="TreeGrafter"/>
</dbReference>
<name>A0AA86T3Y7_9BACT</name>
<organism evidence="7 8">
    <name type="scientific">Nitrospira tepida</name>
    <dbReference type="NCBI Taxonomy" id="2973512"/>
    <lineage>
        <taxon>Bacteria</taxon>
        <taxon>Pseudomonadati</taxon>
        <taxon>Nitrospirota</taxon>
        <taxon>Nitrospiria</taxon>
        <taxon>Nitrospirales</taxon>
        <taxon>Nitrospiraceae</taxon>
        <taxon>Nitrospira</taxon>
    </lineage>
</organism>
<evidence type="ECO:0000256" key="6">
    <source>
        <dbReference type="SAM" id="Phobius"/>
    </source>
</evidence>